<dbReference type="Pfam" id="PF18506">
    <property type="entry name" value="RelB-like"/>
    <property type="match status" value="1"/>
</dbReference>
<keyword evidence="3" id="KW-1185">Reference proteome</keyword>
<proteinExistence type="inferred from homology"/>
<reference evidence="2" key="1">
    <citation type="journal article" date="2021" name="Microb. Physiol.">
        <title>Proteogenomic Insights into the Physiology of Marine, Sulfate-Reducing, Filamentous Desulfonema limicola and Desulfonema magnum.</title>
        <authorList>
            <person name="Schnaars V."/>
            <person name="Wohlbrand L."/>
            <person name="Scheve S."/>
            <person name="Hinrichs C."/>
            <person name="Reinhardt R."/>
            <person name="Rabus R."/>
        </authorList>
    </citation>
    <scope>NUCLEOTIDE SEQUENCE</scope>
    <source>
        <strain evidence="2">4be13</strain>
    </source>
</reference>
<gene>
    <name evidence="2" type="ORF">dnm_020460</name>
</gene>
<evidence type="ECO:0008006" key="4">
    <source>
        <dbReference type="Google" id="ProtNLM"/>
    </source>
</evidence>
<dbReference type="EMBL" id="CP061800">
    <property type="protein sequence ID" value="QTA86028.1"/>
    <property type="molecule type" value="Genomic_DNA"/>
</dbReference>
<evidence type="ECO:0000256" key="1">
    <source>
        <dbReference type="ARBA" id="ARBA00009981"/>
    </source>
</evidence>
<comment type="similarity">
    <text evidence="1">Belongs to the phD/YefM antitoxin family.</text>
</comment>
<dbReference type="InterPro" id="IPR036165">
    <property type="entry name" value="YefM-like_sf"/>
</dbReference>
<accession>A0A975BIM0</accession>
<dbReference type="KEGG" id="dmm:dnm_020460"/>
<sequence length="78" mass="9135">MPHIADEQYIFDKKGSPVAVIIPIEEYKKFLSVLEEIGYQSETELLSQSPEFAKLVRSGLEDIRSGRTRHWREVWDEI</sequence>
<dbReference type="InterPro" id="IPR049537">
    <property type="entry name" value="RelB-like"/>
</dbReference>
<organism evidence="2 3">
    <name type="scientific">Desulfonema magnum</name>
    <dbReference type="NCBI Taxonomy" id="45655"/>
    <lineage>
        <taxon>Bacteria</taxon>
        <taxon>Pseudomonadati</taxon>
        <taxon>Thermodesulfobacteriota</taxon>
        <taxon>Desulfobacteria</taxon>
        <taxon>Desulfobacterales</taxon>
        <taxon>Desulfococcaceae</taxon>
        <taxon>Desulfonema</taxon>
    </lineage>
</organism>
<dbReference type="AlphaFoldDB" id="A0A975BIM0"/>
<evidence type="ECO:0000313" key="2">
    <source>
        <dbReference type="EMBL" id="QTA86028.1"/>
    </source>
</evidence>
<name>A0A975BIM0_9BACT</name>
<dbReference type="RefSeq" id="WP_207681839.1">
    <property type="nucleotide sequence ID" value="NZ_CP061800.1"/>
</dbReference>
<dbReference type="Proteomes" id="UP000663722">
    <property type="component" value="Chromosome"/>
</dbReference>
<protein>
    <recommendedName>
        <fullName evidence="4">Antitoxin</fullName>
    </recommendedName>
</protein>
<dbReference type="SUPFAM" id="SSF143120">
    <property type="entry name" value="YefM-like"/>
    <property type="match status" value="1"/>
</dbReference>
<evidence type="ECO:0000313" key="3">
    <source>
        <dbReference type="Proteomes" id="UP000663722"/>
    </source>
</evidence>